<gene>
    <name evidence="4" type="ORF">AWC14_05180</name>
</gene>
<dbReference type="Pfam" id="PF24088">
    <property type="entry name" value="DUF7373"/>
    <property type="match status" value="1"/>
</dbReference>
<evidence type="ECO:0000259" key="3">
    <source>
        <dbReference type="Pfam" id="PF24092"/>
    </source>
</evidence>
<organism evidence="4 5">
    <name type="scientific">Mycobacterium kyorinense</name>
    <dbReference type="NCBI Taxonomy" id="487514"/>
    <lineage>
        <taxon>Bacteria</taxon>
        <taxon>Bacillati</taxon>
        <taxon>Actinomycetota</taxon>
        <taxon>Actinomycetes</taxon>
        <taxon>Mycobacteriales</taxon>
        <taxon>Mycobacteriaceae</taxon>
        <taxon>Mycobacterium</taxon>
    </lineage>
</organism>
<dbReference type="Proteomes" id="UP000193487">
    <property type="component" value="Unassembled WGS sequence"/>
</dbReference>
<feature type="domain" description="DUF7373" evidence="3">
    <location>
        <begin position="245"/>
        <end position="382"/>
    </location>
</feature>
<sequence>MVTGVAVRAPGPESPGVDVALLDPGNYPRRPGKPLGKVADENAGRLVEAYRMANNVVGPWEVDSSLVVPVMRNTRVLTSVDSLTNLMGPDLKAVAASHTFVVGFTTMRESPPPPGQPPGSGENAKTICNAVLRFASPEDAAATATEMAAKDASMPHPDTMSSPLPIPNHPDTLANKLNNPGVFEADLFTARGPYVLFQDLGTKESADALIAMITRLLDLQVPLIDRFQATPSDQFANLPADPTGLLARTVSTNVHEGTVLEPHAALHFRPNPVASQQMFTSSGVQRVAVYRTSVYEAIDPTGADRAVESLVRMDVPGFGYKPVAGIRGLPGARCFDRGQKQDQDASLRYLCVAAAERYAIRATAAQERDVHQVVASQYLMLTAK</sequence>
<protein>
    <submittedName>
        <fullName evidence="4">Uncharacterized protein</fullName>
    </submittedName>
</protein>
<dbReference type="InterPro" id="IPR055797">
    <property type="entry name" value="DUF7373"/>
</dbReference>
<evidence type="ECO:0000313" key="4">
    <source>
        <dbReference type="EMBL" id="ORW03455.1"/>
    </source>
</evidence>
<dbReference type="InterPro" id="IPR056463">
    <property type="entry name" value="DUF7373_C"/>
</dbReference>
<feature type="region of interest" description="Disordered" evidence="1">
    <location>
        <begin position="1"/>
        <end position="37"/>
    </location>
</feature>
<evidence type="ECO:0000256" key="1">
    <source>
        <dbReference type="SAM" id="MobiDB-lite"/>
    </source>
</evidence>
<feature type="domain" description="DUF7373" evidence="2">
    <location>
        <begin position="36"/>
        <end position="239"/>
    </location>
</feature>
<dbReference type="Pfam" id="PF24092">
    <property type="entry name" value="DUF7373_C"/>
    <property type="match status" value="1"/>
</dbReference>
<evidence type="ECO:0000259" key="2">
    <source>
        <dbReference type="Pfam" id="PF24088"/>
    </source>
</evidence>
<proteinExistence type="predicted"/>
<keyword evidence="5" id="KW-1185">Reference proteome</keyword>
<accession>A0A1X1XX70</accession>
<dbReference type="AlphaFoldDB" id="A0A1X1XX70"/>
<comment type="caution">
    <text evidence="4">The sequence shown here is derived from an EMBL/GenBank/DDBJ whole genome shotgun (WGS) entry which is preliminary data.</text>
</comment>
<name>A0A1X1XX70_9MYCO</name>
<reference evidence="4 5" key="1">
    <citation type="submission" date="2016-01" db="EMBL/GenBank/DDBJ databases">
        <title>The new phylogeny of the genus Mycobacterium.</title>
        <authorList>
            <person name="Tarcisio F."/>
            <person name="Conor M."/>
            <person name="Antonella G."/>
            <person name="Elisabetta G."/>
            <person name="Giulia F.S."/>
            <person name="Sara T."/>
            <person name="Anna F."/>
            <person name="Clotilde B."/>
            <person name="Roberto B."/>
            <person name="Veronica D.S."/>
            <person name="Fabio R."/>
            <person name="Monica P."/>
            <person name="Olivier J."/>
            <person name="Enrico T."/>
            <person name="Nicola S."/>
        </authorList>
    </citation>
    <scope>NUCLEOTIDE SEQUENCE [LARGE SCALE GENOMIC DNA]</scope>
    <source>
        <strain evidence="4 5">DSM 45166</strain>
    </source>
</reference>
<dbReference type="OrthoDB" id="4569937at2"/>
<dbReference type="EMBL" id="LQPE01000119">
    <property type="protein sequence ID" value="ORW03455.1"/>
    <property type="molecule type" value="Genomic_DNA"/>
</dbReference>
<evidence type="ECO:0000313" key="5">
    <source>
        <dbReference type="Proteomes" id="UP000193487"/>
    </source>
</evidence>